<dbReference type="CDD" id="cd00077">
    <property type="entry name" value="HDc"/>
    <property type="match status" value="1"/>
</dbReference>
<dbReference type="Gene3D" id="1.10.3210.10">
    <property type="entry name" value="Hypothetical protein af1432"/>
    <property type="match status" value="1"/>
</dbReference>
<dbReference type="Proteomes" id="UP001065613">
    <property type="component" value="Chromosome"/>
</dbReference>
<dbReference type="Pfam" id="PF01966">
    <property type="entry name" value="HD"/>
    <property type="match status" value="1"/>
</dbReference>
<proteinExistence type="predicted"/>
<evidence type="ECO:0000256" key="6">
    <source>
        <dbReference type="ARBA" id="ARBA00049417"/>
    </source>
</evidence>
<dbReference type="PANTHER" id="PTHR35795">
    <property type="entry name" value="SLR1885 PROTEIN"/>
    <property type="match status" value="1"/>
</dbReference>
<evidence type="ECO:0000256" key="5">
    <source>
        <dbReference type="ARBA" id="ARBA00023004"/>
    </source>
</evidence>
<keyword evidence="4 8" id="KW-0378">Hydrolase</keyword>
<sequence>MAIYPTREAVIAWLKTQVSPHRLTHILGVEQMGRELAQVHGVAPEKAAQAGLMHDLAKFFPPQHLLTLAQNEKMALDDIFLNNPHLLHADVSAIVARDEFGIQDEEILEAIRNHTLGKPEMSPLSCIVFVADVLEPNRGDSEALDKMRRVSQKNLHKGVRKTCDYVLQHLLKHQKTIHPRMIMTRNWALKLSHSNFQ</sequence>
<organism evidence="8">
    <name type="scientific">Woronichinia naegeliana WA131</name>
    <dbReference type="NCBI Taxonomy" id="2824559"/>
    <lineage>
        <taxon>Bacteria</taxon>
        <taxon>Bacillati</taxon>
        <taxon>Cyanobacteriota</taxon>
        <taxon>Cyanophyceae</taxon>
        <taxon>Synechococcales</taxon>
        <taxon>Coelosphaeriaceae</taxon>
        <taxon>Woronichinia</taxon>
    </lineage>
</organism>
<dbReference type="GO" id="GO:0046872">
    <property type="term" value="F:metal ion binding"/>
    <property type="evidence" value="ECO:0007669"/>
    <property type="project" value="UniProtKB-KW"/>
</dbReference>
<dbReference type="EMBL" id="CP073041">
    <property type="protein sequence ID" value="UXE61922.1"/>
    <property type="molecule type" value="Genomic_DNA"/>
</dbReference>
<dbReference type="GO" id="GO:0008803">
    <property type="term" value="F:bis(5'-nucleosyl)-tetraphosphatase (symmetrical) activity"/>
    <property type="evidence" value="ECO:0007669"/>
    <property type="project" value="UniProtKB-EC"/>
</dbReference>
<dbReference type="InterPro" id="IPR003607">
    <property type="entry name" value="HD/PDEase_dom"/>
</dbReference>
<dbReference type="KEGG" id="wna:KA717_03050"/>
<accession>A0A977KXY4</accession>
<keyword evidence="3" id="KW-0547">Nucleotide-binding</keyword>
<dbReference type="AlphaFoldDB" id="A0A977KXY4"/>
<dbReference type="SUPFAM" id="SSF109604">
    <property type="entry name" value="HD-domain/PDEase-like"/>
    <property type="match status" value="1"/>
</dbReference>
<protein>
    <recommendedName>
        <fullName evidence="1">bis(5'-nucleosyl)-tetraphosphatase (symmetrical)</fullName>
        <ecNumber evidence="1">3.6.1.41</ecNumber>
    </recommendedName>
</protein>
<dbReference type="SMART" id="SM00471">
    <property type="entry name" value="HDc"/>
    <property type="match status" value="1"/>
</dbReference>
<dbReference type="EC" id="3.6.1.41" evidence="1"/>
<dbReference type="NCBIfam" id="TIGR00488">
    <property type="entry name" value="bis(5'-nucleosyl)-tetraphosphatase (symmetrical) YqeK"/>
    <property type="match status" value="1"/>
</dbReference>
<evidence type="ECO:0000256" key="2">
    <source>
        <dbReference type="ARBA" id="ARBA00022723"/>
    </source>
</evidence>
<dbReference type="PANTHER" id="PTHR35795:SF1">
    <property type="entry name" value="BIS(5'-NUCLEOSYL)-TETRAPHOSPHATASE, SYMMETRICAL"/>
    <property type="match status" value="1"/>
</dbReference>
<evidence type="ECO:0000256" key="4">
    <source>
        <dbReference type="ARBA" id="ARBA00022801"/>
    </source>
</evidence>
<comment type="catalytic activity">
    <reaction evidence="6">
        <text>P(1),P(4)-bis(5'-adenosyl) tetraphosphate + H2O = 2 ADP + 2 H(+)</text>
        <dbReference type="Rhea" id="RHEA:24252"/>
        <dbReference type="ChEBI" id="CHEBI:15377"/>
        <dbReference type="ChEBI" id="CHEBI:15378"/>
        <dbReference type="ChEBI" id="CHEBI:58141"/>
        <dbReference type="ChEBI" id="CHEBI:456216"/>
        <dbReference type="EC" id="3.6.1.41"/>
    </reaction>
</comment>
<dbReference type="InterPro" id="IPR005249">
    <property type="entry name" value="YqeK"/>
</dbReference>
<feature type="domain" description="HD" evidence="7">
    <location>
        <begin position="22"/>
        <end position="137"/>
    </location>
</feature>
<evidence type="ECO:0000259" key="7">
    <source>
        <dbReference type="PROSITE" id="PS51831"/>
    </source>
</evidence>
<dbReference type="PROSITE" id="PS51831">
    <property type="entry name" value="HD"/>
    <property type="match status" value="1"/>
</dbReference>
<dbReference type="InterPro" id="IPR006674">
    <property type="entry name" value="HD_domain"/>
</dbReference>
<reference evidence="8" key="1">
    <citation type="submission" date="2021-04" db="EMBL/GenBank/DDBJ databases">
        <title>Genome sequence of Woronichinia naegeliana from Washington state freshwater lake bloom.</title>
        <authorList>
            <person name="Dreher T.W."/>
        </authorList>
    </citation>
    <scope>NUCLEOTIDE SEQUENCE</scope>
    <source>
        <strain evidence="8">WA131</strain>
    </source>
</reference>
<evidence type="ECO:0000313" key="8">
    <source>
        <dbReference type="EMBL" id="UXE61922.1"/>
    </source>
</evidence>
<name>A0A977KXY4_9CYAN</name>
<evidence type="ECO:0000256" key="3">
    <source>
        <dbReference type="ARBA" id="ARBA00022741"/>
    </source>
</evidence>
<dbReference type="GO" id="GO:0000166">
    <property type="term" value="F:nucleotide binding"/>
    <property type="evidence" value="ECO:0007669"/>
    <property type="project" value="UniProtKB-KW"/>
</dbReference>
<gene>
    <name evidence="8" type="primary">yqeK</name>
    <name evidence="8" type="ORF">KA717_03050</name>
</gene>
<evidence type="ECO:0000256" key="1">
    <source>
        <dbReference type="ARBA" id="ARBA00012506"/>
    </source>
</evidence>
<keyword evidence="5" id="KW-0408">Iron</keyword>
<dbReference type="InterPro" id="IPR051094">
    <property type="entry name" value="Diverse_Catalytic_Enzymes"/>
</dbReference>
<keyword evidence="2" id="KW-0479">Metal-binding</keyword>